<keyword evidence="5" id="KW-1185">Reference proteome</keyword>
<dbReference type="PANTHER" id="PTHR40763">
    <property type="entry name" value="MEMBRANE PROTEIN-RELATED"/>
    <property type="match status" value="1"/>
</dbReference>
<evidence type="ECO:0000313" key="5">
    <source>
        <dbReference type="Proteomes" id="UP001238805"/>
    </source>
</evidence>
<dbReference type="Proteomes" id="UP001238805">
    <property type="component" value="Chromosome"/>
</dbReference>
<sequence>MNISDPDPSRIRASDDDRNRVVAALSQAFSDGRLNYAEFDERTRQVYASRFRDELHAPLADLFPDPAAVVEASTPAIRPDNPVAHPSSRQVTQEPGGDRLSFSLMGESEKTENWVCAPSHVSVAIMGGNDIDLRRARLGAQQTTITAIAVMGEIEIYVPEDVRVVCDGVGVMGSFEVSTDESATVRMEDLPSDAPVIRVSGLGLMGGVGVTRLSRVVP</sequence>
<evidence type="ECO:0000313" key="4">
    <source>
        <dbReference type="EMBL" id="WIM71290.1"/>
    </source>
</evidence>
<dbReference type="InterPro" id="IPR024425">
    <property type="entry name" value="LiaF-like_C"/>
</dbReference>
<accession>A0ABY8VRA2</accession>
<gene>
    <name evidence="4" type="ORF">QP029_05805</name>
</gene>
<dbReference type="RefSeq" id="WP_284875863.1">
    <property type="nucleotide sequence ID" value="NZ_CP126970.1"/>
</dbReference>
<feature type="domain" description="Cell wall-active antibiotics response LiaF-like C-terminal" evidence="3">
    <location>
        <begin position="110"/>
        <end position="190"/>
    </location>
</feature>
<dbReference type="Pfam" id="PF09922">
    <property type="entry name" value="LiaF-like_C"/>
    <property type="match status" value="1"/>
</dbReference>
<dbReference type="InterPro" id="IPR012551">
    <property type="entry name" value="DUF1707_SHOCT-like"/>
</dbReference>
<dbReference type="PANTHER" id="PTHR40763:SF4">
    <property type="entry name" value="DUF1707 DOMAIN-CONTAINING PROTEIN"/>
    <property type="match status" value="1"/>
</dbReference>
<feature type="domain" description="DUF1707" evidence="2">
    <location>
        <begin position="11"/>
        <end position="62"/>
    </location>
</feature>
<proteinExistence type="predicted"/>
<feature type="region of interest" description="Disordered" evidence="1">
    <location>
        <begin position="75"/>
        <end position="97"/>
    </location>
</feature>
<dbReference type="Pfam" id="PF08044">
    <property type="entry name" value="DUF1707"/>
    <property type="match status" value="1"/>
</dbReference>
<organism evidence="4 5">
    <name type="scientific">Corynebacterium suedekumii</name>
    <dbReference type="NCBI Taxonomy" id="3049801"/>
    <lineage>
        <taxon>Bacteria</taxon>
        <taxon>Bacillati</taxon>
        <taxon>Actinomycetota</taxon>
        <taxon>Actinomycetes</taxon>
        <taxon>Mycobacteriales</taxon>
        <taxon>Corynebacteriaceae</taxon>
        <taxon>Corynebacterium</taxon>
    </lineage>
</organism>
<dbReference type="EMBL" id="CP126970">
    <property type="protein sequence ID" value="WIM71290.1"/>
    <property type="molecule type" value="Genomic_DNA"/>
</dbReference>
<evidence type="ECO:0000256" key="1">
    <source>
        <dbReference type="SAM" id="MobiDB-lite"/>
    </source>
</evidence>
<reference evidence="4 5" key="1">
    <citation type="submission" date="2023-05" db="EMBL/GenBank/DDBJ databases">
        <title>Corynebacterium suedekumii sp. nov. and Corynebacterium breve sp. nov. isolated from raw cow's milk.</title>
        <authorList>
            <person name="Baer M.K."/>
            <person name="Mehl L."/>
            <person name="Hellmuth R."/>
            <person name="Marke G."/>
            <person name="Lipski A."/>
        </authorList>
    </citation>
    <scope>NUCLEOTIDE SEQUENCE [LARGE SCALE GENOMIC DNA]</scope>
    <source>
        <strain evidence="4 5">LM112</strain>
    </source>
</reference>
<evidence type="ECO:0000259" key="2">
    <source>
        <dbReference type="Pfam" id="PF08044"/>
    </source>
</evidence>
<evidence type="ECO:0000259" key="3">
    <source>
        <dbReference type="Pfam" id="PF09922"/>
    </source>
</evidence>
<protein>
    <submittedName>
        <fullName evidence="4">DUF1707 domain-containing protein</fullName>
    </submittedName>
</protein>
<name>A0ABY8VRA2_9CORY</name>